<dbReference type="InterPro" id="IPR008042">
    <property type="entry name" value="Retrotrans_Pao"/>
</dbReference>
<dbReference type="EMBL" id="JASPKY010000060">
    <property type="protein sequence ID" value="KAK9744298.1"/>
    <property type="molecule type" value="Genomic_DNA"/>
</dbReference>
<dbReference type="AlphaFoldDB" id="A0AAW1MC02"/>
<keyword evidence="2" id="KW-1185">Reference proteome</keyword>
<comment type="caution">
    <text evidence="1">The sequence shown here is derived from an EMBL/GenBank/DDBJ whole genome shotgun (WGS) entry which is preliminary data.</text>
</comment>
<protein>
    <submittedName>
        <fullName evidence="1">Pao retrotransposon peptidase</fullName>
    </submittedName>
</protein>
<dbReference type="PANTHER" id="PTHR47331">
    <property type="entry name" value="PHD-TYPE DOMAIN-CONTAINING PROTEIN"/>
    <property type="match status" value="1"/>
</dbReference>
<proteinExistence type="predicted"/>
<dbReference type="Pfam" id="PF05380">
    <property type="entry name" value="Peptidase_A17"/>
    <property type="match status" value="1"/>
</dbReference>
<gene>
    <name evidence="1" type="ORF">QE152_g7871</name>
</gene>
<evidence type="ECO:0000313" key="2">
    <source>
        <dbReference type="Proteomes" id="UP001458880"/>
    </source>
</evidence>
<reference evidence="1 2" key="1">
    <citation type="journal article" date="2024" name="BMC Genomics">
        <title>De novo assembly and annotation of Popillia japonica's genome with initial clues to its potential as an invasive pest.</title>
        <authorList>
            <person name="Cucini C."/>
            <person name="Boschi S."/>
            <person name="Funari R."/>
            <person name="Cardaioli E."/>
            <person name="Iannotti N."/>
            <person name="Marturano G."/>
            <person name="Paoli F."/>
            <person name="Bruttini M."/>
            <person name="Carapelli A."/>
            <person name="Frati F."/>
            <person name="Nardi F."/>
        </authorList>
    </citation>
    <scope>NUCLEOTIDE SEQUENCE [LARGE SCALE GENOMIC DNA]</scope>
    <source>
        <strain evidence="1">DMR45628</strain>
    </source>
</reference>
<evidence type="ECO:0000313" key="1">
    <source>
        <dbReference type="EMBL" id="KAK9744298.1"/>
    </source>
</evidence>
<accession>A0AAW1MC02</accession>
<organism evidence="1 2">
    <name type="scientific">Popillia japonica</name>
    <name type="common">Japanese beetle</name>
    <dbReference type="NCBI Taxonomy" id="7064"/>
    <lineage>
        <taxon>Eukaryota</taxon>
        <taxon>Metazoa</taxon>
        <taxon>Ecdysozoa</taxon>
        <taxon>Arthropoda</taxon>
        <taxon>Hexapoda</taxon>
        <taxon>Insecta</taxon>
        <taxon>Pterygota</taxon>
        <taxon>Neoptera</taxon>
        <taxon>Endopterygota</taxon>
        <taxon>Coleoptera</taxon>
        <taxon>Polyphaga</taxon>
        <taxon>Scarabaeiformia</taxon>
        <taxon>Scarabaeidae</taxon>
        <taxon>Rutelinae</taxon>
        <taxon>Popillia</taxon>
    </lineage>
</organism>
<dbReference type="Proteomes" id="UP001458880">
    <property type="component" value="Unassembled WGS sequence"/>
</dbReference>
<name>A0AAW1MC02_POPJA</name>
<sequence>MELRKWASNEPSLLKDLSNSSNSHVVLSADKGEDINTLGLLWNSKSDILQYSTVSEPVKNFTKRNILSQISKIFDPLGLIAPLTIRVKILMQEIWQLKLNWDESLPLHIQDKWICFTQEMESLSKVQIPRRVVSVNNAASYEIHGFCDASEKAYGACIYATLAKRRTGHVFICGPQMRQMIYHVIYYVQNPKLLLLRQQHYLG</sequence>